<name>A0A0H3GGL7_KLEPH</name>
<dbReference type="RefSeq" id="WP_004146457.1">
    <property type="nucleotide sequence ID" value="NC_016845.1"/>
</dbReference>
<organism evidence="1 2">
    <name type="scientific">Klebsiella pneumoniae subsp. pneumoniae (strain HS11286)</name>
    <dbReference type="NCBI Taxonomy" id="1125630"/>
    <lineage>
        <taxon>Bacteria</taxon>
        <taxon>Pseudomonadati</taxon>
        <taxon>Pseudomonadota</taxon>
        <taxon>Gammaproteobacteria</taxon>
        <taxon>Enterobacterales</taxon>
        <taxon>Enterobacteriaceae</taxon>
        <taxon>Klebsiella/Raoultella group</taxon>
        <taxon>Klebsiella</taxon>
        <taxon>Klebsiella pneumoniae complex</taxon>
    </lineage>
</organism>
<reference evidence="1 2" key="1">
    <citation type="journal article" date="2012" name="J. Bacteriol.">
        <title>Complete genome sequence of Klebsiella pneumoniae subsp. pneumoniae HS11286, a multidrug-resistant strain isolated from human sputum.</title>
        <authorList>
            <person name="Liu P."/>
            <person name="Li P."/>
            <person name="Jiang X."/>
            <person name="Bi D."/>
            <person name="Xie Y."/>
            <person name="Tai C."/>
            <person name="Deng Z."/>
            <person name="Rajakumar K."/>
            <person name="Ou H.Y."/>
        </authorList>
    </citation>
    <scope>NUCLEOTIDE SEQUENCE [LARGE SCALE GENOMIC DNA]</scope>
    <source>
        <strain evidence="1 2">HS11286</strain>
    </source>
</reference>
<dbReference type="RefSeq" id="YP_005224482.1">
    <property type="nucleotide sequence ID" value="NC_016845.1"/>
</dbReference>
<dbReference type="GeneID" id="11845163"/>
<dbReference type="KEGG" id="kpm:KPHS_01820"/>
<protein>
    <submittedName>
        <fullName evidence="1">Uncharacterized protein</fullName>
    </submittedName>
</protein>
<keyword evidence="2" id="KW-1185">Reference proteome</keyword>
<dbReference type="STRING" id="1125630.KPHS_01820"/>
<dbReference type="AlphaFoldDB" id="A0A0H3GGL7"/>
<sequence>MAGVIAKAIIIEIQISAFFHANLTKLQHRAVEHRIISRL</sequence>
<accession>A0A0H3GGL7</accession>
<dbReference type="EMBL" id="CP003200">
    <property type="protein sequence ID" value="AEW58880.1"/>
    <property type="molecule type" value="Genomic_DNA"/>
</dbReference>
<dbReference type="HOGENOM" id="CLU_3311261_0_0_6"/>
<evidence type="ECO:0000313" key="1">
    <source>
        <dbReference type="EMBL" id="AEW58880.1"/>
    </source>
</evidence>
<evidence type="ECO:0000313" key="2">
    <source>
        <dbReference type="Proteomes" id="UP000007841"/>
    </source>
</evidence>
<dbReference type="Proteomes" id="UP000007841">
    <property type="component" value="Chromosome"/>
</dbReference>
<proteinExistence type="predicted"/>
<dbReference type="PATRIC" id="fig|1125630.4.peg.179"/>
<gene>
    <name evidence="1" type="ordered locus">KPHS_01820</name>
</gene>